<dbReference type="RefSeq" id="WP_069717670.1">
    <property type="nucleotide sequence ID" value="NZ_MJEH01000032.1"/>
</dbReference>
<dbReference type="AlphaFoldDB" id="A0A1E5LE13"/>
<dbReference type="HAMAP" id="MF_00040">
    <property type="entry name" value="RRF"/>
    <property type="match status" value="1"/>
</dbReference>
<dbReference type="EMBL" id="MJEH01000032">
    <property type="protein sequence ID" value="OEH92327.1"/>
    <property type="molecule type" value="Genomic_DNA"/>
</dbReference>
<dbReference type="Gene3D" id="1.10.132.20">
    <property type="entry name" value="Ribosome-recycling factor"/>
    <property type="match status" value="1"/>
</dbReference>
<feature type="domain" description="Ribosome recycling factor" evidence="7">
    <location>
        <begin position="20"/>
        <end position="183"/>
    </location>
</feature>
<dbReference type="GO" id="GO:0005737">
    <property type="term" value="C:cytoplasm"/>
    <property type="evidence" value="ECO:0007669"/>
    <property type="project" value="UniProtKB-SubCell"/>
</dbReference>
<keyword evidence="6" id="KW-0175">Coiled coil</keyword>
<dbReference type="GO" id="GO:0006415">
    <property type="term" value="P:translational termination"/>
    <property type="evidence" value="ECO:0007669"/>
    <property type="project" value="UniProtKB-UniRule"/>
</dbReference>
<evidence type="ECO:0000313" key="9">
    <source>
        <dbReference type="Proteomes" id="UP000095209"/>
    </source>
</evidence>
<feature type="coiled-coil region" evidence="6">
    <location>
        <begin position="125"/>
        <end position="159"/>
    </location>
</feature>
<dbReference type="FunFam" id="1.10.132.20:FF:000001">
    <property type="entry name" value="Ribosome-recycling factor"/>
    <property type="match status" value="1"/>
</dbReference>
<dbReference type="STRING" id="1305675.BFG57_16590"/>
<name>A0A1E5LE13_9BACI</name>
<evidence type="ECO:0000259" key="7">
    <source>
        <dbReference type="Pfam" id="PF01765"/>
    </source>
</evidence>
<keyword evidence="4 5" id="KW-0648">Protein biosynthesis</keyword>
<dbReference type="Pfam" id="PF01765">
    <property type="entry name" value="RRF"/>
    <property type="match status" value="1"/>
</dbReference>
<comment type="caution">
    <text evidence="8">The sequence shown here is derived from an EMBL/GenBank/DDBJ whole genome shotgun (WGS) entry which is preliminary data.</text>
</comment>
<dbReference type="InterPro" id="IPR002661">
    <property type="entry name" value="Ribosome_recyc_fac"/>
</dbReference>
<keyword evidence="3 5" id="KW-0963">Cytoplasm</keyword>
<reference evidence="8 9" key="1">
    <citation type="submission" date="2016-08" db="EMBL/GenBank/DDBJ databases">
        <title>Genome of Bacillus solimangrovi GH2-4.</title>
        <authorList>
            <person name="Lim S."/>
            <person name="Kim B.-C."/>
        </authorList>
    </citation>
    <scope>NUCLEOTIDE SEQUENCE [LARGE SCALE GENOMIC DNA]</scope>
    <source>
        <strain evidence="8 9">GH2-4</strain>
    </source>
</reference>
<dbReference type="InterPro" id="IPR023584">
    <property type="entry name" value="Ribosome_recyc_fac_dom"/>
</dbReference>
<organism evidence="8 9">
    <name type="scientific">Bacillus solimangrovi</name>
    <dbReference type="NCBI Taxonomy" id="1305675"/>
    <lineage>
        <taxon>Bacteria</taxon>
        <taxon>Bacillati</taxon>
        <taxon>Bacillota</taxon>
        <taxon>Bacilli</taxon>
        <taxon>Bacillales</taxon>
        <taxon>Bacillaceae</taxon>
        <taxon>Bacillus</taxon>
    </lineage>
</organism>
<protein>
    <recommendedName>
        <fullName evidence="5">Ribosome-recycling factor</fullName>
        <shortName evidence="5">RRF</shortName>
    </recommendedName>
    <alternativeName>
        <fullName evidence="5">Ribosome-releasing factor</fullName>
    </alternativeName>
</protein>
<evidence type="ECO:0000256" key="6">
    <source>
        <dbReference type="SAM" id="Coils"/>
    </source>
</evidence>
<evidence type="ECO:0000256" key="4">
    <source>
        <dbReference type="ARBA" id="ARBA00022917"/>
    </source>
</evidence>
<comment type="subcellular location">
    <subcellularLocation>
        <location evidence="1 5">Cytoplasm</location>
    </subcellularLocation>
</comment>
<accession>A0A1E5LE13</accession>
<dbReference type="SUPFAM" id="SSF55194">
    <property type="entry name" value="Ribosome recycling factor, RRF"/>
    <property type="match status" value="1"/>
</dbReference>
<evidence type="ECO:0000256" key="5">
    <source>
        <dbReference type="HAMAP-Rule" id="MF_00040"/>
    </source>
</evidence>
<proteinExistence type="inferred from homology"/>
<comment type="function">
    <text evidence="5">Responsible for the release of ribosomes from messenger RNA at the termination of protein biosynthesis. May increase the efficiency of translation by recycling ribosomes from one round of translation to another.</text>
</comment>
<dbReference type="Proteomes" id="UP000095209">
    <property type="component" value="Unassembled WGS sequence"/>
</dbReference>
<sequence>MPQSILTSVNERMDKAIKAFRRELGTVRTGRANPAILDKVQVEYYGALTPLNQLAAISTPEARLLVITPFDKSSIADVERAILKAELGLTPSNDGNVVRIAIPALTQERRGELVKLVRKYAEEAKVAVRNVRRDANDDLKKLEKSGDITEDELRNYTEDVQKHTDKHVADIDVITKEKENEIMEV</sequence>
<evidence type="ECO:0000313" key="8">
    <source>
        <dbReference type="EMBL" id="OEH92327.1"/>
    </source>
</evidence>
<gene>
    <name evidence="5" type="primary">frr</name>
    <name evidence="8" type="ORF">BFG57_16590</name>
</gene>
<keyword evidence="9" id="KW-1185">Reference proteome</keyword>
<dbReference type="PANTHER" id="PTHR20982:SF3">
    <property type="entry name" value="MITOCHONDRIAL RIBOSOME RECYCLING FACTOR PSEUDO 1"/>
    <property type="match status" value="1"/>
</dbReference>
<dbReference type="InterPro" id="IPR036191">
    <property type="entry name" value="RRF_sf"/>
</dbReference>
<dbReference type="NCBIfam" id="TIGR00496">
    <property type="entry name" value="frr"/>
    <property type="match status" value="1"/>
</dbReference>
<evidence type="ECO:0000256" key="1">
    <source>
        <dbReference type="ARBA" id="ARBA00004496"/>
    </source>
</evidence>
<dbReference type="FunFam" id="3.30.1360.40:FF:000001">
    <property type="entry name" value="Ribosome-recycling factor"/>
    <property type="match status" value="1"/>
</dbReference>
<dbReference type="PANTHER" id="PTHR20982">
    <property type="entry name" value="RIBOSOME RECYCLING FACTOR"/>
    <property type="match status" value="1"/>
</dbReference>
<dbReference type="CDD" id="cd00520">
    <property type="entry name" value="RRF"/>
    <property type="match status" value="1"/>
</dbReference>
<dbReference type="OrthoDB" id="9804006at2"/>
<evidence type="ECO:0000256" key="3">
    <source>
        <dbReference type="ARBA" id="ARBA00022490"/>
    </source>
</evidence>
<dbReference type="Gene3D" id="3.30.1360.40">
    <property type="match status" value="1"/>
</dbReference>
<evidence type="ECO:0000256" key="2">
    <source>
        <dbReference type="ARBA" id="ARBA00005912"/>
    </source>
</evidence>
<dbReference type="GO" id="GO:0043023">
    <property type="term" value="F:ribosomal large subunit binding"/>
    <property type="evidence" value="ECO:0007669"/>
    <property type="project" value="TreeGrafter"/>
</dbReference>
<comment type="similarity">
    <text evidence="2 5">Belongs to the RRF family.</text>
</comment>